<dbReference type="RefSeq" id="WP_024893015.1">
    <property type="nucleotide sequence ID" value="NZ_JABBDV010000038.1"/>
</dbReference>
<dbReference type="Proteomes" id="UP000094893">
    <property type="component" value="Unassembled WGS sequence"/>
</dbReference>
<accession>A0A1C2I9Q6</accession>
<dbReference type="Proteomes" id="UP000095008">
    <property type="component" value="Unassembled WGS sequence"/>
</dbReference>
<protein>
    <recommendedName>
        <fullName evidence="5">Crp/Fnr family transcriptional regulator</fullName>
    </recommendedName>
</protein>
<dbReference type="AlphaFoldDB" id="A0A1C2I9Q6"/>
<evidence type="ECO:0000313" key="4">
    <source>
        <dbReference type="Proteomes" id="UP000095008"/>
    </source>
</evidence>
<comment type="caution">
    <text evidence="2">The sequence shown here is derived from an EMBL/GenBank/DDBJ whole genome shotgun (WGS) entry which is preliminary data.</text>
</comment>
<sequence>MNSRERQFLKVMRKLDAAGQEQVVAFAEFMRSRQKPEAPQEKVIEKPNLLPAREGESVVGAIKRLRESYSMLDAKEMLNDTSSLMSRHVMGGIEAETVIAEMEVMFERHYQRYCGVSEDS</sequence>
<dbReference type="EMBL" id="LWSA01000186">
    <property type="protein sequence ID" value="OCX70851.1"/>
    <property type="molecule type" value="Genomic_DNA"/>
</dbReference>
<dbReference type="eggNOG" id="ENOG5032TA3">
    <property type="taxonomic scope" value="Bacteria"/>
</dbReference>
<proteinExistence type="predicted"/>
<evidence type="ECO:0000313" key="2">
    <source>
        <dbReference type="EMBL" id="OCX72722.1"/>
    </source>
</evidence>
<dbReference type="OrthoDB" id="8481263at2"/>
<evidence type="ECO:0000313" key="3">
    <source>
        <dbReference type="Proteomes" id="UP000094893"/>
    </source>
</evidence>
<name>A0A1C2I9Q6_ACITH</name>
<dbReference type="EMBL" id="LWRY01000103">
    <property type="protein sequence ID" value="OCX72722.1"/>
    <property type="molecule type" value="Genomic_DNA"/>
</dbReference>
<evidence type="ECO:0008006" key="5">
    <source>
        <dbReference type="Google" id="ProtNLM"/>
    </source>
</evidence>
<dbReference type="STRING" id="930.GCA_002079865_04142"/>
<organism evidence="2 4">
    <name type="scientific">Acidithiobacillus thiooxidans</name>
    <name type="common">Thiobacillus thiooxidans</name>
    <dbReference type="NCBI Taxonomy" id="930"/>
    <lineage>
        <taxon>Bacteria</taxon>
        <taxon>Pseudomonadati</taxon>
        <taxon>Pseudomonadota</taxon>
        <taxon>Acidithiobacillia</taxon>
        <taxon>Acidithiobacillales</taxon>
        <taxon>Acidithiobacillaceae</taxon>
        <taxon>Acidithiobacillus</taxon>
    </lineage>
</organism>
<keyword evidence="4" id="KW-1185">Reference proteome</keyword>
<evidence type="ECO:0000313" key="1">
    <source>
        <dbReference type="EMBL" id="OCX70851.1"/>
    </source>
</evidence>
<reference evidence="2 3" key="1">
    <citation type="journal article" date="2016" name="Int. J. Mol. Sci.">
        <title>Comparative genomics of the extreme acidophile Acidithiobacillus thiooxidans reveals intraspecific divergence and niche adaptation.</title>
        <authorList>
            <person name="Zhang X."/>
            <person name="Feng X."/>
            <person name="Tao J."/>
            <person name="Ma L."/>
            <person name="Xiao Y."/>
            <person name="Liang Y."/>
            <person name="Liu X."/>
            <person name="Yin H."/>
        </authorList>
    </citation>
    <scope>NUCLEOTIDE SEQUENCE [LARGE SCALE GENOMIC DNA]</scope>
    <source>
        <strain evidence="1 3">A02</strain>
        <strain evidence="2">DXS-W</strain>
    </source>
</reference>
<gene>
    <name evidence="2" type="ORF">A6M23_09420</name>
    <name evidence="1" type="ORF">A6P07_13180</name>
</gene>